<dbReference type="AlphaFoldDB" id="A0A9J6FA94"/>
<dbReference type="EMBL" id="JABSTR010000001">
    <property type="protein sequence ID" value="KAH9359655.1"/>
    <property type="molecule type" value="Genomic_DNA"/>
</dbReference>
<accession>A0A9J6FA94</accession>
<feature type="region of interest" description="Disordered" evidence="1">
    <location>
        <begin position="31"/>
        <end position="82"/>
    </location>
</feature>
<evidence type="ECO:0000313" key="3">
    <source>
        <dbReference type="Proteomes" id="UP000821853"/>
    </source>
</evidence>
<organism evidence="2 3">
    <name type="scientific">Haemaphysalis longicornis</name>
    <name type="common">Bush tick</name>
    <dbReference type="NCBI Taxonomy" id="44386"/>
    <lineage>
        <taxon>Eukaryota</taxon>
        <taxon>Metazoa</taxon>
        <taxon>Ecdysozoa</taxon>
        <taxon>Arthropoda</taxon>
        <taxon>Chelicerata</taxon>
        <taxon>Arachnida</taxon>
        <taxon>Acari</taxon>
        <taxon>Parasitiformes</taxon>
        <taxon>Ixodida</taxon>
        <taxon>Ixodoidea</taxon>
        <taxon>Ixodidae</taxon>
        <taxon>Haemaphysalinae</taxon>
        <taxon>Haemaphysalis</taxon>
    </lineage>
</organism>
<feature type="compositionally biased region" description="Polar residues" evidence="1">
    <location>
        <begin position="58"/>
        <end position="69"/>
    </location>
</feature>
<evidence type="ECO:0000256" key="1">
    <source>
        <dbReference type="SAM" id="MobiDB-lite"/>
    </source>
</evidence>
<name>A0A9J6FA94_HAELO</name>
<evidence type="ECO:0000313" key="2">
    <source>
        <dbReference type="EMBL" id="KAH9359655.1"/>
    </source>
</evidence>
<protein>
    <submittedName>
        <fullName evidence="2">Uncharacterized protein</fullName>
    </submittedName>
</protein>
<dbReference type="VEuPathDB" id="VectorBase:HLOH_055329"/>
<proteinExistence type="predicted"/>
<gene>
    <name evidence="2" type="ORF">HPB48_007931</name>
</gene>
<dbReference type="Proteomes" id="UP000821853">
    <property type="component" value="Chromosome 1"/>
</dbReference>
<sequence length="274" mass="30858">MIQSGNKTTHVSYDADSGRTIYHSLWMKEVKRRSAAKKKKEQEGMTAAAAQDKELPEGSTSPGNNNMKEQTTRKKKPMGLKSPALPETDYKIVYRPQNGLHLAKWKDSDAAIAMSQAMNMPLRDFVSKITVQVQWSQNLLVVSTAHEELINQLTAIRQLQVGPNIHKFTPYIKPLPDTSAGVVVGITDWLTNENIMKYIDAERHEIVSARRLGNSTAAVIHLKGPHVPFYVKVLGTIARCRPYRKSIQYCMACGDIGHRPMPITQTGRMHQMWH</sequence>
<reference evidence="2 3" key="1">
    <citation type="journal article" date="2020" name="Cell">
        <title>Large-Scale Comparative Analyses of Tick Genomes Elucidate Their Genetic Diversity and Vector Capacities.</title>
        <authorList>
            <consortium name="Tick Genome and Microbiome Consortium (TIGMIC)"/>
            <person name="Jia N."/>
            <person name="Wang J."/>
            <person name="Shi W."/>
            <person name="Du L."/>
            <person name="Sun Y."/>
            <person name="Zhan W."/>
            <person name="Jiang J.F."/>
            <person name="Wang Q."/>
            <person name="Zhang B."/>
            <person name="Ji P."/>
            <person name="Bell-Sakyi L."/>
            <person name="Cui X.M."/>
            <person name="Yuan T.T."/>
            <person name="Jiang B.G."/>
            <person name="Yang W.F."/>
            <person name="Lam T.T."/>
            <person name="Chang Q.C."/>
            <person name="Ding S.J."/>
            <person name="Wang X.J."/>
            <person name="Zhu J.G."/>
            <person name="Ruan X.D."/>
            <person name="Zhao L."/>
            <person name="Wei J.T."/>
            <person name="Ye R.Z."/>
            <person name="Que T.C."/>
            <person name="Du C.H."/>
            <person name="Zhou Y.H."/>
            <person name="Cheng J.X."/>
            <person name="Dai P.F."/>
            <person name="Guo W.B."/>
            <person name="Han X.H."/>
            <person name="Huang E.J."/>
            <person name="Li L.F."/>
            <person name="Wei W."/>
            <person name="Gao Y.C."/>
            <person name="Liu J.Z."/>
            <person name="Shao H.Z."/>
            <person name="Wang X."/>
            <person name="Wang C.C."/>
            <person name="Yang T.C."/>
            <person name="Huo Q.B."/>
            <person name="Li W."/>
            <person name="Chen H.Y."/>
            <person name="Chen S.E."/>
            <person name="Zhou L.G."/>
            <person name="Ni X.B."/>
            <person name="Tian J.H."/>
            <person name="Sheng Y."/>
            <person name="Liu T."/>
            <person name="Pan Y.S."/>
            <person name="Xia L.Y."/>
            <person name="Li J."/>
            <person name="Zhao F."/>
            <person name="Cao W.C."/>
        </authorList>
    </citation>
    <scope>NUCLEOTIDE SEQUENCE [LARGE SCALE GENOMIC DNA]</scope>
    <source>
        <strain evidence="2">HaeL-2018</strain>
    </source>
</reference>
<comment type="caution">
    <text evidence="2">The sequence shown here is derived from an EMBL/GenBank/DDBJ whole genome shotgun (WGS) entry which is preliminary data.</text>
</comment>
<keyword evidence="3" id="KW-1185">Reference proteome</keyword>